<evidence type="ECO:0000256" key="2">
    <source>
        <dbReference type="ARBA" id="ARBA00022679"/>
    </source>
</evidence>
<dbReference type="GeneID" id="113848749"/>
<dbReference type="InterPro" id="IPR016461">
    <property type="entry name" value="COMT-like"/>
</dbReference>
<keyword evidence="6" id="KW-1185">Reference proteome</keyword>
<proteinExistence type="predicted"/>
<feature type="domain" description="O-methyltransferase C-terminal" evidence="4">
    <location>
        <begin position="146"/>
        <end position="351"/>
    </location>
</feature>
<sequence length="369" mass="41126">MGEVQQIVEMKKEVTNNTTTRSESKARLAILELAHMMSVPMSLNAILHLKVPEAMWQDGSNTPLSASQILSIIRPHGGADAENLQRILRLLTSYDIFDEHLCSSGQRKYSLSEIGKTLVDDEQGLSYAYYMLQHHQDALMRAWPLVGEAVVDPTTEPFVKANGEGAIGYYTKRGDVVGLLYKAMAGMAGPLMREILQVYDGFEGVETLVDVGGNTGVSLRMIMDSFPNIRKGINFDLPDMVARAAPIPGITHVGGDALEYVPPGDAVFIKWVFLSWTDEESKLVMENCHKALPMDGKLIICEPVAPELTDESRRTRALLGGDIFVMTMYRTKGKHRTEEQFRQIGISAGFSRFRAFYIDPYLTVLEFQK</sequence>
<evidence type="ECO:0000313" key="7">
    <source>
        <dbReference type="RefSeq" id="XP_027333989.1"/>
    </source>
</evidence>
<dbReference type="Gene3D" id="3.40.50.150">
    <property type="entry name" value="Vaccinia Virus protein VP39"/>
    <property type="match status" value="1"/>
</dbReference>
<evidence type="ECO:0000259" key="4">
    <source>
        <dbReference type="Pfam" id="PF00891"/>
    </source>
</evidence>
<dbReference type="GO" id="GO:0046983">
    <property type="term" value="F:protein dimerization activity"/>
    <property type="evidence" value="ECO:0007669"/>
    <property type="project" value="InterPro"/>
</dbReference>
<dbReference type="GO" id="GO:0008171">
    <property type="term" value="F:O-methyltransferase activity"/>
    <property type="evidence" value="ECO:0007669"/>
    <property type="project" value="InterPro"/>
</dbReference>
<dbReference type="InterPro" id="IPR036388">
    <property type="entry name" value="WH-like_DNA-bd_sf"/>
</dbReference>
<reference evidence="7" key="2">
    <citation type="submission" date="2025-08" db="UniProtKB">
        <authorList>
            <consortium name="RefSeq"/>
        </authorList>
    </citation>
    <scope>IDENTIFICATION</scope>
    <source>
        <tissue evidence="7">Young leaves</tissue>
    </source>
</reference>
<dbReference type="Proteomes" id="UP000694853">
    <property type="component" value="Unplaced"/>
</dbReference>
<protein>
    <submittedName>
        <fullName evidence="7">Caffeic acid 3-O-methyltransferase-like</fullName>
    </submittedName>
</protein>
<evidence type="ECO:0000259" key="5">
    <source>
        <dbReference type="Pfam" id="PF08100"/>
    </source>
</evidence>
<keyword evidence="1" id="KW-0489">Methyltransferase</keyword>
<dbReference type="Gene3D" id="1.10.10.10">
    <property type="entry name" value="Winged helix-like DNA-binding domain superfamily/Winged helix DNA-binding domain"/>
    <property type="match status" value="1"/>
</dbReference>
<keyword evidence="2" id="KW-0808">Transferase</keyword>
<organism evidence="6 7">
    <name type="scientific">Abrus precatorius</name>
    <name type="common">Indian licorice</name>
    <name type="synonym">Glycine abrus</name>
    <dbReference type="NCBI Taxonomy" id="3816"/>
    <lineage>
        <taxon>Eukaryota</taxon>
        <taxon>Viridiplantae</taxon>
        <taxon>Streptophyta</taxon>
        <taxon>Embryophyta</taxon>
        <taxon>Tracheophyta</taxon>
        <taxon>Spermatophyta</taxon>
        <taxon>Magnoliopsida</taxon>
        <taxon>eudicotyledons</taxon>
        <taxon>Gunneridae</taxon>
        <taxon>Pentapetalae</taxon>
        <taxon>rosids</taxon>
        <taxon>fabids</taxon>
        <taxon>Fabales</taxon>
        <taxon>Fabaceae</taxon>
        <taxon>Papilionoideae</taxon>
        <taxon>50 kb inversion clade</taxon>
        <taxon>NPAAA clade</taxon>
        <taxon>indigoferoid/millettioid clade</taxon>
        <taxon>Abreae</taxon>
        <taxon>Abrus</taxon>
    </lineage>
</organism>
<keyword evidence="3" id="KW-0949">S-adenosyl-L-methionine</keyword>
<evidence type="ECO:0000256" key="1">
    <source>
        <dbReference type="ARBA" id="ARBA00022603"/>
    </source>
</evidence>
<feature type="domain" description="O-methyltransferase dimerisation" evidence="5">
    <location>
        <begin position="31"/>
        <end position="120"/>
    </location>
</feature>
<dbReference type="PIRSF" id="PIRSF005739">
    <property type="entry name" value="O-mtase"/>
    <property type="match status" value="1"/>
</dbReference>
<dbReference type="SUPFAM" id="SSF46785">
    <property type="entry name" value="Winged helix' DNA-binding domain"/>
    <property type="match status" value="1"/>
</dbReference>
<accession>A0A8B8JRR0</accession>
<dbReference type="PROSITE" id="PS51683">
    <property type="entry name" value="SAM_OMT_II"/>
    <property type="match status" value="1"/>
</dbReference>
<gene>
    <name evidence="7" type="primary">LOC113848749</name>
</gene>
<dbReference type="Pfam" id="PF00891">
    <property type="entry name" value="Methyltransf_2"/>
    <property type="match status" value="1"/>
</dbReference>
<dbReference type="AlphaFoldDB" id="A0A8B8JRR0"/>
<evidence type="ECO:0000313" key="6">
    <source>
        <dbReference type="Proteomes" id="UP000694853"/>
    </source>
</evidence>
<dbReference type="SUPFAM" id="SSF53335">
    <property type="entry name" value="S-adenosyl-L-methionine-dependent methyltransferases"/>
    <property type="match status" value="1"/>
</dbReference>
<reference evidence="6" key="1">
    <citation type="journal article" date="2019" name="Toxins">
        <title>Detection of Abrin-Like and Prepropulchellin-Like Toxin Genes and Transcripts Using Whole Genome Sequencing and Full-Length Transcript Sequencing of Abrus precatorius.</title>
        <authorList>
            <person name="Hovde B.T."/>
            <person name="Daligault H.E."/>
            <person name="Hanschen E.R."/>
            <person name="Kunde Y.A."/>
            <person name="Johnson M.B."/>
            <person name="Starkenburg S.R."/>
            <person name="Johnson S.L."/>
        </authorList>
    </citation>
    <scope>NUCLEOTIDE SEQUENCE [LARGE SCALE GENOMIC DNA]</scope>
</reference>
<evidence type="ECO:0000256" key="3">
    <source>
        <dbReference type="ARBA" id="ARBA00022691"/>
    </source>
</evidence>
<dbReference type="InterPro" id="IPR012967">
    <property type="entry name" value="COMT_dimerisation"/>
</dbReference>
<dbReference type="PANTHER" id="PTHR11746">
    <property type="entry name" value="O-METHYLTRANSFERASE"/>
    <property type="match status" value="1"/>
</dbReference>
<dbReference type="InterPro" id="IPR029063">
    <property type="entry name" value="SAM-dependent_MTases_sf"/>
</dbReference>
<dbReference type="InterPro" id="IPR036390">
    <property type="entry name" value="WH_DNA-bd_sf"/>
</dbReference>
<dbReference type="RefSeq" id="XP_027333989.1">
    <property type="nucleotide sequence ID" value="XM_027478188.1"/>
</dbReference>
<dbReference type="OrthoDB" id="1606438at2759"/>
<dbReference type="KEGG" id="aprc:113848749"/>
<dbReference type="GO" id="GO:0032259">
    <property type="term" value="P:methylation"/>
    <property type="evidence" value="ECO:0007669"/>
    <property type="project" value="UniProtKB-KW"/>
</dbReference>
<dbReference type="GO" id="GO:0008757">
    <property type="term" value="F:S-adenosylmethionine-dependent methyltransferase activity"/>
    <property type="evidence" value="ECO:0007669"/>
    <property type="project" value="UniProtKB-ARBA"/>
</dbReference>
<dbReference type="Pfam" id="PF08100">
    <property type="entry name" value="Dimerisation"/>
    <property type="match status" value="1"/>
</dbReference>
<name>A0A8B8JRR0_ABRPR</name>
<dbReference type="InterPro" id="IPR001077">
    <property type="entry name" value="COMT_C"/>
</dbReference>